<dbReference type="SUPFAM" id="SSF53756">
    <property type="entry name" value="UDP-Glycosyltransferase/glycogen phosphorylase"/>
    <property type="match status" value="1"/>
</dbReference>
<dbReference type="EMBL" id="DSVQ01000006">
    <property type="protein sequence ID" value="HGT38155.1"/>
    <property type="molecule type" value="Genomic_DNA"/>
</dbReference>
<protein>
    <submittedName>
        <fullName evidence="2">Glycosyltransferase</fullName>
    </submittedName>
</protein>
<organism evidence="2">
    <name type="scientific">Schlesneria paludicola</name>
    <dbReference type="NCBI Taxonomy" id="360056"/>
    <lineage>
        <taxon>Bacteria</taxon>
        <taxon>Pseudomonadati</taxon>
        <taxon>Planctomycetota</taxon>
        <taxon>Planctomycetia</taxon>
        <taxon>Planctomycetales</taxon>
        <taxon>Planctomycetaceae</taxon>
        <taxon>Schlesneria</taxon>
    </lineage>
</organism>
<dbReference type="PANTHER" id="PTHR12526">
    <property type="entry name" value="GLYCOSYLTRANSFERASE"/>
    <property type="match status" value="1"/>
</dbReference>
<dbReference type="CDD" id="cd03801">
    <property type="entry name" value="GT4_PimA-like"/>
    <property type="match status" value="1"/>
</dbReference>
<reference evidence="2" key="1">
    <citation type="journal article" date="2020" name="mSystems">
        <title>Genome- and Community-Level Interaction Insights into Carbon Utilization and Element Cycling Functions of Hydrothermarchaeota in Hydrothermal Sediment.</title>
        <authorList>
            <person name="Zhou Z."/>
            <person name="Liu Y."/>
            <person name="Xu W."/>
            <person name="Pan J."/>
            <person name="Luo Z.H."/>
            <person name="Li M."/>
        </authorList>
    </citation>
    <scope>NUCLEOTIDE SEQUENCE [LARGE SCALE GENOMIC DNA]</scope>
    <source>
        <strain evidence="2">SpSt-508</strain>
    </source>
</reference>
<dbReference type="Pfam" id="PF13439">
    <property type="entry name" value="Glyco_transf_4"/>
    <property type="match status" value="1"/>
</dbReference>
<dbReference type="Gene3D" id="3.40.50.2000">
    <property type="entry name" value="Glycogen Phosphorylase B"/>
    <property type="match status" value="2"/>
</dbReference>
<gene>
    <name evidence="2" type="ORF">ENS64_02635</name>
</gene>
<dbReference type="InterPro" id="IPR028098">
    <property type="entry name" value="Glyco_trans_4-like_N"/>
</dbReference>
<dbReference type="AlphaFoldDB" id="A0A7C4LJG4"/>
<name>A0A7C4LJG4_9PLAN</name>
<dbReference type="Pfam" id="PF13692">
    <property type="entry name" value="Glyco_trans_1_4"/>
    <property type="match status" value="1"/>
</dbReference>
<evidence type="ECO:0000259" key="1">
    <source>
        <dbReference type="Pfam" id="PF13439"/>
    </source>
</evidence>
<keyword evidence="2" id="KW-0808">Transferase</keyword>
<feature type="domain" description="Glycosyltransferase subfamily 4-like N-terminal" evidence="1">
    <location>
        <begin position="23"/>
        <end position="212"/>
    </location>
</feature>
<dbReference type="PANTHER" id="PTHR12526:SF600">
    <property type="entry name" value="GLYCOSYL TRANSFERASE GROUP 1"/>
    <property type="match status" value="1"/>
</dbReference>
<sequence length="426" mass="48542">MNILFLQKRPLFPATTGGQLRTLNVLRHLARWHHVTYLCNVQRHELVAVDQMVELGLRVEAIPWQEAPRRSLKFYCDLACNLASRYPFNVNKDYDRRLRARAAELLAAQPFDLVICDFVQMARNVLGLQTPPKILFQHNVEAQIFQRHSEQDAGWLRRMYMSLQWRKMRQFEAAAGRQFEGVIAVSPLDRDRFLRDYGWDHVHVIDTAVDHDYFQPAAHPGDDNRVVFVGSLDWLPNEDGVQFFVDRVWPLIREHRPQARFQAVGRNPSAALARLRSRPGVEIVGTVPDVRPYLADAAVVVVPLLVGGGTRMKIYEAMAMRRAVVSTTLGAEGLHVRHGENILLADSPREFAQRVLDLMNHPAERQRLAERGCELVRKRFSSETVARQFEAICRRVVDECRARRQHAAGLAGSTAAFASPHPAATC</sequence>
<comment type="caution">
    <text evidence="2">The sequence shown here is derived from an EMBL/GenBank/DDBJ whole genome shotgun (WGS) entry which is preliminary data.</text>
</comment>
<evidence type="ECO:0000313" key="2">
    <source>
        <dbReference type="EMBL" id="HGT38155.1"/>
    </source>
</evidence>
<proteinExistence type="predicted"/>
<accession>A0A7C4LJG4</accession>
<dbReference type="GO" id="GO:0016757">
    <property type="term" value="F:glycosyltransferase activity"/>
    <property type="evidence" value="ECO:0007669"/>
    <property type="project" value="TreeGrafter"/>
</dbReference>